<sequence>MVDEITGEELQDRLDEDGLRIVDIRSPHGFRHGHIPDSENLPLQQLATQVDRLADADRIVTVCPHGKSSIQAARLINSYEGIDDGTAVSLAGGLEAWDGPVATADGGSDSEPDEGPSAPF</sequence>
<protein>
    <submittedName>
        <fullName evidence="3">Rhodanese-like domain-containing protein</fullName>
    </submittedName>
</protein>
<dbReference type="Pfam" id="PF00581">
    <property type="entry name" value="Rhodanese"/>
    <property type="match status" value="1"/>
</dbReference>
<dbReference type="SMART" id="SM00450">
    <property type="entry name" value="RHOD"/>
    <property type="match status" value="1"/>
</dbReference>
<organism evidence="3 4">
    <name type="scientific">Halorientalis brevis</name>
    <dbReference type="NCBI Taxonomy" id="1126241"/>
    <lineage>
        <taxon>Archaea</taxon>
        <taxon>Methanobacteriati</taxon>
        <taxon>Methanobacteriota</taxon>
        <taxon>Stenosarchaea group</taxon>
        <taxon>Halobacteria</taxon>
        <taxon>Halobacteriales</taxon>
        <taxon>Haloarculaceae</taxon>
        <taxon>Halorientalis</taxon>
    </lineage>
</organism>
<reference evidence="3 4" key="1">
    <citation type="journal article" date="2019" name="Int. J. Syst. Evol. Microbiol.">
        <title>The Global Catalogue of Microorganisms (GCM) 10K type strain sequencing project: providing services to taxonomists for standard genome sequencing and annotation.</title>
        <authorList>
            <consortium name="The Broad Institute Genomics Platform"/>
            <consortium name="The Broad Institute Genome Sequencing Center for Infectious Disease"/>
            <person name="Wu L."/>
            <person name="Ma J."/>
        </authorList>
    </citation>
    <scope>NUCLEOTIDE SEQUENCE [LARGE SCALE GENOMIC DNA]</scope>
    <source>
        <strain evidence="3 4">CGMCC 1.12125</strain>
    </source>
</reference>
<dbReference type="InterPro" id="IPR050229">
    <property type="entry name" value="GlpE_sulfurtransferase"/>
</dbReference>
<name>A0ABD6CD90_9EURY</name>
<dbReference type="InterPro" id="IPR001763">
    <property type="entry name" value="Rhodanese-like_dom"/>
</dbReference>
<accession>A0ABD6CD90</accession>
<dbReference type="InterPro" id="IPR036873">
    <property type="entry name" value="Rhodanese-like_dom_sf"/>
</dbReference>
<feature type="domain" description="Rhodanese" evidence="2">
    <location>
        <begin position="15"/>
        <end position="103"/>
    </location>
</feature>
<dbReference type="CDD" id="cd00158">
    <property type="entry name" value="RHOD"/>
    <property type="match status" value="1"/>
</dbReference>
<dbReference type="PANTHER" id="PTHR43031:SF16">
    <property type="entry name" value="OXIDOREDUCTASE"/>
    <property type="match status" value="1"/>
</dbReference>
<dbReference type="SUPFAM" id="SSF52821">
    <property type="entry name" value="Rhodanese/Cell cycle control phosphatase"/>
    <property type="match status" value="1"/>
</dbReference>
<comment type="caution">
    <text evidence="3">The sequence shown here is derived from an EMBL/GenBank/DDBJ whole genome shotgun (WGS) entry which is preliminary data.</text>
</comment>
<feature type="region of interest" description="Disordered" evidence="1">
    <location>
        <begin position="97"/>
        <end position="120"/>
    </location>
</feature>
<dbReference type="RefSeq" id="WP_247380451.1">
    <property type="nucleotide sequence ID" value="NZ_JALLGV010000008.1"/>
</dbReference>
<dbReference type="AlphaFoldDB" id="A0ABD6CD90"/>
<gene>
    <name evidence="3" type="ORF">ACFR9U_13015</name>
</gene>
<evidence type="ECO:0000259" key="2">
    <source>
        <dbReference type="PROSITE" id="PS50206"/>
    </source>
</evidence>
<evidence type="ECO:0000256" key="1">
    <source>
        <dbReference type="SAM" id="MobiDB-lite"/>
    </source>
</evidence>
<keyword evidence="4" id="KW-1185">Reference proteome</keyword>
<dbReference type="PROSITE" id="PS50206">
    <property type="entry name" value="RHODANESE_3"/>
    <property type="match status" value="1"/>
</dbReference>
<dbReference type="Gene3D" id="3.40.250.10">
    <property type="entry name" value="Rhodanese-like domain"/>
    <property type="match status" value="1"/>
</dbReference>
<evidence type="ECO:0000313" key="3">
    <source>
        <dbReference type="EMBL" id="MFD1587902.1"/>
    </source>
</evidence>
<proteinExistence type="predicted"/>
<dbReference type="Proteomes" id="UP001597119">
    <property type="component" value="Unassembled WGS sequence"/>
</dbReference>
<dbReference type="PANTHER" id="PTHR43031">
    <property type="entry name" value="FAD-DEPENDENT OXIDOREDUCTASE"/>
    <property type="match status" value="1"/>
</dbReference>
<evidence type="ECO:0000313" key="4">
    <source>
        <dbReference type="Proteomes" id="UP001597119"/>
    </source>
</evidence>
<dbReference type="EMBL" id="JBHUDJ010000006">
    <property type="protein sequence ID" value="MFD1587902.1"/>
    <property type="molecule type" value="Genomic_DNA"/>
</dbReference>